<evidence type="ECO:0000313" key="1">
    <source>
        <dbReference type="EMBL" id="OKP09444.1"/>
    </source>
</evidence>
<dbReference type="AlphaFoldDB" id="A0A1Q5UAE6"/>
<organism evidence="1 2">
    <name type="scientific">Penicillium subrubescens</name>
    <dbReference type="NCBI Taxonomy" id="1316194"/>
    <lineage>
        <taxon>Eukaryota</taxon>
        <taxon>Fungi</taxon>
        <taxon>Dikarya</taxon>
        <taxon>Ascomycota</taxon>
        <taxon>Pezizomycotina</taxon>
        <taxon>Eurotiomycetes</taxon>
        <taxon>Eurotiomycetidae</taxon>
        <taxon>Eurotiales</taxon>
        <taxon>Aspergillaceae</taxon>
        <taxon>Penicillium</taxon>
    </lineage>
</organism>
<sequence>MRGTLMTRKAFATKLAQHDSLGRENIDVINALDTGQFSSTQDGRPILTSRYSNKDPAIHRMKRHHNFNRLEDTAG</sequence>
<name>A0A1Q5UAE6_9EURO</name>
<evidence type="ECO:0000313" key="2">
    <source>
        <dbReference type="Proteomes" id="UP000186955"/>
    </source>
</evidence>
<dbReference type="Proteomes" id="UP000186955">
    <property type="component" value="Unassembled WGS sequence"/>
</dbReference>
<gene>
    <name evidence="1" type="ORF">PENSUB_5210</name>
</gene>
<keyword evidence="2" id="KW-1185">Reference proteome</keyword>
<comment type="caution">
    <text evidence="1">The sequence shown here is derived from an EMBL/GenBank/DDBJ whole genome shotgun (WGS) entry which is preliminary data.</text>
</comment>
<accession>A0A1Q5UAE6</accession>
<proteinExistence type="predicted"/>
<dbReference type="EMBL" id="MNBE01000520">
    <property type="protein sequence ID" value="OKP09444.1"/>
    <property type="molecule type" value="Genomic_DNA"/>
</dbReference>
<protein>
    <submittedName>
        <fullName evidence="1">Uncharacterized protein</fullName>
    </submittedName>
</protein>
<reference evidence="1 2" key="1">
    <citation type="submission" date="2016-10" db="EMBL/GenBank/DDBJ databases">
        <title>Genome sequence of the ascomycete fungus Penicillium subrubescens.</title>
        <authorList>
            <person name="De Vries R.P."/>
            <person name="Peng M."/>
            <person name="Dilokpimol A."/>
            <person name="Hilden K."/>
            <person name="Makela M.R."/>
            <person name="Grigoriev I."/>
            <person name="Riley R."/>
            <person name="Granchi Z."/>
        </authorList>
    </citation>
    <scope>NUCLEOTIDE SEQUENCE [LARGE SCALE GENOMIC DNA]</scope>
    <source>
        <strain evidence="1 2">CBS 132785</strain>
    </source>
</reference>